<name>A0A2S5A2G3_9SPHI</name>
<evidence type="ECO:0008006" key="5">
    <source>
        <dbReference type="Google" id="ProtNLM"/>
    </source>
</evidence>
<reference evidence="3 4" key="1">
    <citation type="submission" date="2018-01" db="EMBL/GenBank/DDBJ databases">
        <authorList>
            <person name="Gaut B.S."/>
            <person name="Morton B.R."/>
            <person name="Clegg M.T."/>
            <person name="Duvall M.R."/>
        </authorList>
    </citation>
    <scope>NUCLEOTIDE SEQUENCE [LARGE SCALE GENOMIC DNA]</scope>
    <source>
        <strain evidence="3 4">HR-AV</strain>
    </source>
</reference>
<proteinExistence type="predicted"/>
<evidence type="ECO:0000256" key="2">
    <source>
        <dbReference type="SAM" id="Phobius"/>
    </source>
</evidence>
<dbReference type="Proteomes" id="UP000236893">
    <property type="component" value="Unassembled WGS sequence"/>
</dbReference>
<dbReference type="Pfam" id="PF19579">
    <property type="entry name" value="FtsL_2"/>
    <property type="match status" value="1"/>
</dbReference>
<gene>
    <name evidence="3" type="ORF">C3K47_10165</name>
</gene>
<evidence type="ECO:0000256" key="1">
    <source>
        <dbReference type="SAM" id="Coils"/>
    </source>
</evidence>
<dbReference type="OrthoDB" id="981249at2"/>
<comment type="caution">
    <text evidence="3">The sequence shown here is derived from an EMBL/GenBank/DDBJ whole genome shotgun (WGS) entry which is preliminary data.</text>
</comment>
<keyword evidence="4" id="KW-1185">Reference proteome</keyword>
<feature type="transmembrane region" description="Helical" evidence="2">
    <location>
        <begin position="46"/>
        <end position="65"/>
    </location>
</feature>
<dbReference type="EMBL" id="PQVF01000006">
    <property type="protein sequence ID" value="POY36714.1"/>
    <property type="molecule type" value="Genomic_DNA"/>
</dbReference>
<keyword evidence="1" id="KW-0175">Coiled coil</keyword>
<dbReference type="InterPro" id="IPR045755">
    <property type="entry name" value="FtsL-like"/>
</dbReference>
<evidence type="ECO:0000313" key="3">
    <source>
        <dbReference type="EMBL" id="POY36714.1"/>
    </source>
</evidence>
<organism evidence="3 4">
    <name type="scientific">Solitalea longa</name>
    <dbReference type="NCBI Taxonomy" id="2079460"/>
    <lineage>
        <taxon>Bacteria</taxon>
        <taxon>Pseudomonadati</taxon>
        <taxon>Bacteroidota</taxon>
        <taxon>Sphingobacteriia</taxon>
        <taxon>Sphingobacteriales</taxon>
        <taxon>Sphingobacteriaceae</taxon>
        <taxon>Solitalea</taxon>
    </lineage>
</organism>
<protein>
    <recommendedName>
        <fullName evidence="5">S-adenosyl-methyltransferase</fullName>
    </recommendedName>
</protein>
<sequence length="133" mass="15777">MSERIQNTLRDELEPRLKEMPKEPKAMPRNFFTLLLKGDFITENTAVRWLPFFVFLGGLAMFYITNRHFAERNIREIDKANKELKELRWEYMTTKAELMFLSKQTEVAARAEKIGLKESIEPPKKIVIQENEN</sequence>
<keyword evidence="2" id="KW-0472">Membrane</keyword>
<evidence type="ECO:0000313" key="4">
    <source>
        <dbReference type="Proteomes" id="UP000236893"/>
    </source>
</evidence>
<dbReference type="RefSeq" id="WP_103789017.1">
    <property type="nucleotide sequence ID" value="NZ_PQVF01000006.1"/>
</dbReference>
<accession>A0A2S5A2G3</accession>
<keyword evidence="2" id="KW-0812">Transmembrane</keyword>
<keyword evidence="2" id="KW-1133">Transmembrane helix</keyword>
<dbReference type="AlphaFoldDB" id="A0A2S5A2G3"/>
<feature type="coiled-coil region" evidence="1">
    <location>
        <begin position="67"/>
        <end position="97"/>
    </location>
</feature>